<feature type="compositionally biased region" description="Basic and acidic residues" evidence="1">
    <location>
        <begin position="38"/>
        <end position="68"/>
    </location>
</feature>
<proteinExistence type="predicted"/>
<accession>A0AAV2F378</accession>
<evidence type="ECO:0000313" key="3">
    <source>
        <dbReference type="Proteomes" id="UP001497516"/>
    </source>
</evidence>
<name>A0AAV2F378_9ROSI</name>
<sequence>MRRSFDWQEEEAGATEKRQRQGWPSLRELEAEAGTGTAEHEGSRGGGRDRDSRARGRGRDDDLERSWEGRFSPLRSRELEMEGRQSPAGMEG</sequence>
<reference evidence="2 3" key="1">
    <citation type="submission" date="2024-04" db="EMBL/GenBank/DDBJ databases">
        <authorList>
            <person name="Fracassetti M."/>
        </authorList>
    </citation>
    <scope>NUCLEOTIDE SEQUENCE [LARGE SCALE GENOMIC DNA]</scope>
</reference>
<keyword evidence="3" id="KW-1185">Reference proteome</keyword>
<feature type="region of interest" description="Disordered" evidence="1">
    <location>
        <begin position="1"/>
        <end position="92"/>
    </location>
</feature>
<protein>
    <submittedName>
        <fullName evidence="2">Uncharacterized protein</fullName>
    </submittedName>
</protein>
<dbReference type="Proteomes" id="UP001497516">
    <property type="component" value="Chromosome 6"/>
</dbReference>
<evidence type="ECO:0000313" key="2">
    <source>
        <dbReference type="EMBL" id="CAL1392140.1"/>
    </source>
</evidence>
<dbReference type="EMBL" id="OZ034819">
    <property type="protein sequence ID" value="CAL1392140.1"/>
    <property type="molecule type" value="Genomic_DNA"/>
</dbReference>
<gene>
    <name evidence="2" type="ORF">LTRI10_LOCUS32808</name>
</gene>
<evidence type="ECO:0000256" key="1">
    <source>
        <dbReference type="SAM" id="MobiDB-lite"/>
    </source>
</evidence>
<dbReference type="AlphaFoldDB" id="A0AAV2F378"/>
<organism evidence="2 3">
    <name type="scientific">Linum trigynum</name>
    <dbReference type="NCBI Taxonomy" id="586398"/>
    <lineage>
        <taxon>Eukaryota</taxon>
        <taxon>Viridiplantae</taxon>
        <taxon>Streptophyta</taxon>
        <taxon>Embryophyta</taxon>
        <taxon>Tracheophyta</taxon>
        <taxon>Spermatophyta</taxon>
        <taxon>Magnoliopsida</taxon>
        <taxon>eudicotyledons</taxon>
        <taxon>Gunneridae</taxon>
        <taxon>Pentapetalae</taxon>
        <taxon>rosids</taxon>
        <taxon>fabids</taxon>
        <taxon>Malpighiales</taxon>
        <taxon>Linaceae</taxon>
        <taxon>Linum</taxon>
    </lineage>
</organism>